<evidence type="ECO:0000313" key="3">
    <source>
        <dbReference type="WBParaSite" id="ALUE_0000190101-mRNA-1"/>
    </source>
</evidence>
<keyword evidence="1" id="KW-0472">Membrane</keyword>
<proteinExistence type="predicted"/>
<dbReference type="AlphaFoldDB" id="A0A0M3HK56"/>
<accession>A0A0M3HK56</accession>
<evidence type="ECO:0000256" key="1">
    <source>
        <dbReference type="SAM" id="Phobius"/>
    </source>
</evidence>
<reference evidence="3" key="1">
    <citation type="submission" date="2017-02" db="UniProtKB">
        <authorList>
            <consortium name="WormBaseParasite"/>
        </authorList>
    </citation>
    <scope>IDENTIFICATION</scope>
</reference>
<keyword evidence="2" id="KW-1185">Reference proteome</keyword>
<keyword evidence="1" id="KW-0812">Transmembrane</keyword>
<sequence>MEMRNNVCYMQVCVHISLESLTYKAKKMRRQSSYNQHRKVVSYTESRHICRIFYEFKDNRNSRVSCRFVCFIARAYILASIIYRNAILFKPPRYLRTREVREGKRRRLVCI</sequence>
<organism evidence="2 3">
    <name type="scientific">Ascaris lumbricoides</name>
    <name type="common">Giant roundworm</name>
    <dbReference type="NCBI Taxonomy" id="6252"/>
    <lineage>
        <taxon>Eukaryota</taxon>
        <taxon>Metazoa</taxon>
        <taxon>Ecdysozoa</taxon>
        <taxon>Nematoda</taxon>
        <taxon>Chromadorea</taxon>
        <taxon>Rhabditida</taxon>
        <taxon>Spirurina</taxon>
        <taxon>Ascaridomorpha</taxon>
        <taxon>Ascaridoidea</taxon>
        <taxon>Ascarididae</taxon>
        <taxon>Ascaris</taxon>
    </lineage>
</organism>
<name>A0A0M3HK56_ASCLU</name>
<feature type="transmembrane region" description="Helical" evidence="1">
    <location>
        <begin position="64"/>
        <end position="83"/>
    </location>
</feature>
<dbReference type="Proteomes" id="UP000036681">
    <property type="component" value="Unplaced"/>
</dbReference>
<protein>
    <submittedName>
        <fullName evidence="3">Ovule protein</fullName>
    </submittedName>
</protein>
<evidence type="ECO:0000313" key="2">
    <source>
        <dbReference type="Proteomes" id="UP000036681"/>
    </source>
</evidence>
<dbReference type="WBParaSite" id="ALUE_0000190101-mRNA-1">
    <property type="protein sequence ID" value="ALUE_0000190101-mRNA-1"/>
    <property type="gene ID" value="ALUE_0000190101"/>
</dbReference>
<keyword evidence="1" id="KW-1133">Transmembrane helix</keyword>